<dbReference type="InterPro" id="IPR009057">
    <property type="entry name" value="Homeodomain-like_sf"/>
</dbReference>
<accession>A0A1T4PKD3</accession>
<dbReference type="eggNOG" id="COG2207">
    <property type="taxonomic scope" value="Bacteria"/>
</dbReference>
<evidence type="ECO:0000256" key="3">
    <source>
        <dbReference type="ARBA" id="ARBA00023163"/>
    </source>
</evidence>
<dbReference type="GO" id="GO:0043565">
    <property type="term" value="F:sequence-specific DNA binding"/>
    <property type="evidence" value="ECO:0007669"/>
    <property type="project" value="InterPro"/>
</dbReference>
<dbReference type="PANTHER" id="PTHR43280">
    <property type="entry name" value="ARAC-FAMILY TRANSCRIPTIONAL REGULATOR"/>
    <property type="match status" value="1"/>
</dbReference>
<dbReference type="PROSITE" id="PS01124">
    <property type="entry name" value="HTH_ARAC_FAMILY_2"/>
    <property type="match status" value="1"/>
</dbReference>
<dbReference type="Gene3D" id="1.10.10.60">
    <property type="entry name" value="Homeodomain-like"/>
    <property type="match status" value="1"/>
</dbReference>
<keyword evidence="2 5" id="KW-0238">DNA-binding</keyword>
<evidence type="ECO:0000256" key="1">
    <source>
        <dbReference type="ARBA" id="ARBA00023015"/>
    </source>
</evidence>
<evidence type="ECO:0000313" key="5">
    <source>
        <dbReference type="EMBL" id="SJZ91919.1"/>
    </source>
</evidence>
<dbReference type="Proteomes" id="UP000190065">
    <property type="component" value="Unassembled WGS sequence"/>
</dbReference>
<proteinExistence type="predicted"/>
<dbReference type="EMBL" id="FUXK01000015">
    <property type="protein sequence ID" value="SJZ91919.1"/>
    <property type="molecule type" value="Genomic_DNA"/>
</dbReference>
<keyword evidence="3" id="KW-0804">Transcription</keyword>
<evidence type="ECO:0000313" key="6">
    <source>
        <dbReference type="Proteomes" id="UP000190065"/>
    </source>
</evidence>
<protein>
    <submittedName>
        <fullName evidence="5">AraC-type DNA-binding protein</fullName>
    </submittedName>
</protein>
<reference evidence="5 6" key="1">
    <citation type="submission" date="2017-02" db="EMBL/GenBank/DDBJ databases">
        <authorList>
            <person name="Peterson S.W."/>
        </authorList>
    </citation>
    <scope>NUCLEOTIDE SEQUENCE [LARGE SCALE GENOMIC DNA]</scope>
    <source>
        <strain evidence="5 6">ATCC 43324</strain>
    </source>
</reference>
<dbReference type="PANTHER" id="PTHR43280:SF29">
    <property type="entry name" value="ARAC-FAMILY TRANSCRIPTIONAL REGULATOR"/>
    <property type="match status" value="1"/>
</dbReference>
<dbReference type="SMART" id="SM00342">
    <property type="entry name" value="HTH_ARAC"/>
    <property type="match status" value="1"/>
</dbReference>
<dbReference type="RefSeq" id="WP_004379514.1">
    <property type="nucleotide sequence ID" value="NZ_CAURQX010000045.1"/>
</dbReference>
<keyword evidence="1" id="KW-0805">Transcription regulation</keyword>
<name>A0A1T4PKD3_9BACT</name>
<dbReference type="Pfam" id="PF12833">
    <property type="entry name" value="HTH_18"/>
    <property type="match status" value="1"/>
</dbReference>
<organism evidence="5 6">
    <name type="scientific">Segatella oulorum</name>
    <dbReference type="NCBI Taxonomy" id="28136"/>
    <lineage>
        <taxon>Bacteria</taxon>
        <taxon>Pseudomonadati</taxon>
        <taxon>Bacteroidota</taxon>
        <taxon>Bacteroidia</taxon>
        <taxon>Bacteroidales</taxon>
        <taxon>Prevotellaceae</taxon>
        <taxon>Segatella</taxon>
    </lineage>
</organism>
<feature type="domain" description="HTH araC/xylS-type" evidence="4">
    <location>
        <begin position="38"/>
        <end position="134"/>
    </location>
</feature>
<dbReference type="STRING" id="28136.SAMN02745202_01469"/>
<dbReference type="AlphaFoldDB" id="A0A1T4PKD3"/>
<dbReference type="GeneID" id="95425258"/>
<dbReference type="SUPFAM" id="SSF46689">
    <property type="entry name" value="Homeodomain-like"/>
    <property type="match status" value="1"/>
</dbReference>
<evidence type="ECO:0000259" key="4">
    <source>
        <dbReference type="PROSITE" id="PS01124"/>
    </source>
</evidence>
<gene>
    <name evidence="5" type="ORF">SAMN02745202_01469</name>
</gene>
<dbReference type="InterPro" id="IPR018060">
    <property type="entry name" value="HTH_AraC"/>
</dbReference>
<sequence length="144" mass="16553">MSKYNITEKKNKVQANPVLMRAVVKDELEKGIYQCIVVEKKYKEPGYNLKRLALDLGTNTRYISAVCSERFHTNYCSLVNAERIREAKVLLTTEDYAGCTAEEIGELVGFNNRQSFYGAFFRHEKTTPAQYRKDNKPAQTSKKV</sequence>
<dbReference type="GO" id="GO:0003700">
    <property type="term" value="F:DNA-binding transcription factor activity"/>
    <property type="evidence" value="ECO:0007669"/>
    <property type="project" value="InterPro"/>
</dbReference>
<evidence type="ECO:0000256" key="2">
    <source>
        <dbReference type="ARBA" id="ARBA00023125"/>
    </source>
</evidence>